<name>A0A8X7C6B6_9ARAC</name>
<evidence type="ECO:0000313" key="2">
    <source>
        <dbReference type="Proteomes" id="UP000886998"/>
    </source>
</evidence>
<accession>A0A8X7C6B6</accession>
<dbReference type="OrthoDB" id="6435878at2759"/>
<dbReference type="AlphaFoldDB" id="A0A8X7C6B6"/>
<reference evidence="1" key="1">
    <citation type="submission" date="2020-08" db="EMBL/GenBank/DDBJ databases">
        <title>Multicomponent nature underlies the extraordinary mechanical properties of spider dragline silk.</title>
        <authorList>
            <person name="Kono N."/>
            <person name="Nakamura H."/>
            <person name="Mori M."/>
            <person name="Yoshida Y."/>
            <person name="Ohtoshi R."/>
            <person name="Malay A.D."/>
            <person name="Moran D.A.P."/>
            <person name="Tomita M."/>
            <person name="Numata K."/>
            <person name="Arakawa K."/>
        </authorList>
    </citation>
    <scope>NUCLEOTIDE SEQUENCE</scope>
</reference>
<proteinExistence type="predicted"/>
<protein>
    <submittedName>
        <fullName evidence="1">DUF1758 domain-containing protein</fullName>
    </submittedName>
</protein>
<gene>
    <name evidence="1" type="primary">AVEN_215988_1</name>
    <name evidence="1" type="ORF">TNIN_100431</name>
</gene>
<organism evidence="1 2">
    <name type="scientific">Trichonephila inaurata madagascariensis</name>
    <dbReference type="NCBI Taxonomy" id="2747483"/>
    <lineage>
        <taxon>Eukaryota</taxon>
        <taxon>Metazoa</taxon>
        <taxon>Ecdysozoa</taxon>
        <taxon>Arthropoda</taxon>
        <taxon>Chelicerata</taxon>
        <taxon>Arachnida</taxon>
        <taxon>Araneae</taxon>
        <taxon>Araneomorphae</taxon>
        <taxon>Entelegynae</taxon>
        <taxon>Araneoidea</taxon>
        <taxon>Nephilidae</taxon>
        <taxon>Trichonephila</taxon>
        <taxon>Trichonephila inaurata</taxon>
    </lineage>
</organism>
<comment type="caution">
    <text evidence="1">The sequence shown here is derived from an EMBL/GenBank/DDBJ whole genome shotgun (WGS) entry which is preliminary data.</text>
</comment>
<sequence length="126" mass="14718">MKILPDGRYEICLPFKSEAIDLSSNKELTWERHKKMCERTQRNGILDDYKVVRSYKKKVYIYIELEVIEKIEEIGENSYFLPHRPIVKNDSITTKIRPVFDTSARVTGQSSLNKGPNLIEQILDIS</sequence>
<keyword evidence="2" id="KW-1185">Reference proteome</keyword>
<dbReference type="Proteomes" id="UP000886998">
    <property type="component" value="Unassembled WGS sequence"/>
</dbReference>
<evidence type="ECO:0000313" key="1">
    <source>
        <dbReference type="EMBL" id="GFY55518.1"/>
    </source>
</evidence>
<dbReference type="EMBL" id="BMAV01010431">
    <property type="protein sequence ID" value="GFY55518.1"/>
    <property type="molecule type" value="Genomic_DNA"/>
</dbReference>